<evidence type="ECO:0000259" key="16">
    <source>
        <dbReference type="Pfam" id="PF10414"/>
    </source>
</evidence>
<comment type="caution">
    <text evidence="17">The sequence shown here is derived from an EMBL/GenBank/DDBJ whole genome shotgun (WGS) entry which is preliminary data.</text>
</comment>
<dbReference type="Gene3D" id="3.40.1010.10">
    <property type="entry name" value="Cobalt-precorrin-4 Transmethylase, Domain 1"/>
    <property type="match status" value="1"/>
</dbReference>
<dbReference type="NCBIfam" id="NF004790">
    <property type="entry name" value="PRK06136.1"/>
    <property type="match status" value="1"/>
</dbReference>
<dbReference type="PIRSF" id="PIRSF036426">
    <property type="entry name" value="Sirohaem_synth"/>
    <property type="match status" value="1"/>
</dbReference>
<dbReference type="InterPro" id="IPR019478">
    <property type="entry name" value="Sirohaem_synthase_dimer_dom"/>
</dbReference>
<keyword evidence="7" id="KW-0560">Oxidoreductase</keyword>
<dbReference type="Proteomes" id="UP000194664">
    <property type="component" value="Unassembled WGS sequence"/>
</dbReference>
<evidence type="ECO:0000256" key="8">
    <source>
        <dbReference type="ARBA" id="ARBA00023027"/>
    </source>
</evidence>
<comment type="similarity">
    <text evidence="2">Belongs to the precorrin methyltransferase family.</text>
</comment>
<evidence type="ECO:0000256" key="13">
    <source>
        <dbReference type="ARBA" id="ARBA00047561"/>
    </source>
</evidence>
<dbReference type="InterPro" id="IPR014776">
    <property type="entry name" value="4pyrrole_Mease_sub2"/>
</dbReference>
<dbReference type="Gene3D" id="1.10.8.210">
    <property type="entry name" value="Sirohaem synthase, dimerisation domain"/>
    <property type="match status" value="1"/>
</dbReference>
<protein>
    <submittedName>
        <fullName evidence="17">Uroporphyrinogen-III C-methyltransferase</fullName>
    </submittedName>
</protein>
<dbReference type="GO" id="GO:0019354">
    <property type="term" value="P:siroheme biosynthetic process"/>
    <property type="evidence" value="ECO:0007669"/>
    <property type="project" value="UniProtKB-UniPathway"/>
</dbReference>
<evidence type="ECO:0000256" key="2">
    <source>
        <dbReference type="ARBA" id="ARBA00005879"/>
    </source>
</evidence>
<dbReference type="GO" id="GO:0009236">
    <property type="term" value="P:cobalamin biosynthetic process"/>
    <property type="evidence" value="ECO:0007669"/>
    <property type="project" value="UniProtKB-KW"/>
</dbReference>
<dbReference type="PANTHER" id="PTHR45790">
    <property type="entry name" value="SIROHEME SYNTHASE-RELATED"/>
    <property type="match status" value="1"/>
</dbReference>
<dbReference type="GO" id="GO:0043115">
    <property type="term" value="F:precorrin-2 dehydrogenase activity"/>
    <property type="evidence" value="ECO:0007669"/>
    <property type="project" value="UniProtKB-EC"/>
</dbReference>
<dbReference type="InterPro" id="IPR035996">
    <property type="entry name" value="4pyrrol_Methylase_sf"/>
</dbReference>
<evidence type="ECO:0000256" key="9">
    <source>
        <dbReference type="ARBA" id="ARBA00023239"/>
    </source>
</evidence>
<dbReference type="InterPro" id="IPR037115">
    <property type="entry name" value="Sirohaem_synt_dimer_dom_sf"/>
</dbReference>
<dbReference type="InterPro" id="IPR014777">
    <property type="entry name" value="4pyrrole_Mease_sub1"/>
</dbReference>
<evidence type="ECO:0000256" key="5">
    <source>
        <dbReference type="ARBA" id="ARBA00022679"/>
    </source>
</evidence>
<dbReference type="GO" id="GO:0032259">
    <property type="term" value="P:methylation"/>
    <property type="evidence" value="ECO:0007669"/>
    <property type="project" value="UniProtKB-KW"/>
</dbReference>
<dbReference type="GO" id="GO:0051266">
    <property type="term" value="F:sirohydrochlorin ferrochelatase activity"/>
    <property type="evidence" value="ECO:0007669"/>
    <property type="project" value="InterPro"/>
</dbReference>
<comment type="pathway">
    <text evidence="1">Porphyrin-containing compound metabolism; siroheme biosynthesis; sirohydrochlorin from precorrin-2: step 1/1.</text>
</comment>
<dbReference type="NCBIfam" id="NF007922">
    <property type="entry name" value="PRK10637.1"/>
    <property type="match status" value="1"/>
</dbReference>
<dbReference type="PANTHER" id="PTHR45790:SF3">
    <property type="entry name" value="S-ADENOSYL-L-METHIONINE-DEPENDENT UROPORPHYRINOGEN III METHYLTRANSFERASE, CHLOROPLASTIC"/>
    <property type="match status" value="1"/>
</dbReference>
<dbReference type="Gene3D" id="3.30.160.110">
    <property type="entry name" value="Siroheme synthase, domain 2"/>
    <property type="match status" value="1"/>
</dbReference>
<evidence type="ECO:0000313" key="18">
    <source>
        <dbReference type="Proteomes" id="UP000194664"/>
    </source>
</evidence>
<evidence type="ECO:0000259" key="15">
    <source>
        <dbReference type="Pfam" id="PF00590"/>
    </source>
</evidence>
<evidence type="ECO:0000256" key="7">
    <source>
        <dbReference type="ARBA" id="ARBA00023002"/>
    </source>
</evidence>
<dbReference type="InterPro" id="IPR036291">
    <property type="entry name" value="NAD(P)-bd_dom_sf"/>
</dbReference>
<dbReference type="Pfam" id="PF10414">
    <property type="entry name" value="CysG_dimeriser"/>
    <property type="match status" value="1"/>
</dbReference>
<dbReference type="InterPro" id="IPR006366">
    <property type="entry name" value="CobA/CysG_C"/>
</dbReference>
<keyword evidence="4 17" id="KW-0489">Methyltransferase</keyword>
<dbReference type="CDD" id="cd11642">
    <property type="entry name" value="SUMT"/>
    <property type="match status" value="1"/>
</dbReference>
<dbReference type="InterPro" id="IPR012409">
    <property type="entry name" value="Sirohaem_synth"/>
</dbReference>
<keyword evidence="6" id="KW-0949">S-adenosyl-L-methionine</keyword>
<name>A0A251X1M9_9RHOB</name>
<feature type="active site" description="Proton acceptor" evidence="14">
    <location>
        <position position="262"/>
    </location>
</feature>
<keyword evidence="9" id="KW-0456">Lyase</keyword>
<dbReference type="Gene3D" id="3.40.50.720">
    <property type="entry name" value="NAD(P)-binding Rossmann-like Domain"/>
    <property type="match status" value="1"/>
</dbReference>
<evidence type="ECO:0000256" key="11">
    <source>
        <dbReference type="ARBA" id="ARBA00023268"/>
    </source>
</evidence>
<dbReference type="AlphaFoldDB" id="A0A251X1M9"/>
<dbReference type="InterPro" id="IPR050161">
    <property type="entry name" value="Siro_Cobalamin_biosynth"/>
</dbReference>
<keyword evidence="3" id="KW-0169">Cobalamin biosynthesis</keyword>
<feature type="active site" description="Proton donor" evidence="14">
    <location>
        <position position="284"/>
    </location>
</feature>
<sequence>MGGAQSPHSQLGAIPMQSFPMFIKMADRRVVIVGGDEQAAQKSRLMLKTDAAITIAAPELDDELQALVDKGRADHHTGPITADLFRDVAMVLIGTGCPAVDASIHAIAKSVNALVNVVDQPALCDATTPSIVDRDPVVIAIGTEGNAPVMGRSIKTQIEKMLDPRLGNYVALAGRLRDSVAQKVARENRREFWRWAFNDAPWQAFKRGAEREAAELLKTAIETGAKQTEGQISLVGAGPGARDLLTLRAVERLQEADVIFYDRLVDPDVLELARRDAERVYVGKVVGAHAIPQSNINQLIVNEARKGRRVVRLKSGDPSIFGRATEELESARELGIPTEIIPGVTAASAAAAAMGRSLTERGEIDSVVFTTGHSRQGADAPLWHHHVHPGTRMIYYMAVSQAAALRDKLLESGLPADATGHICANVTHKSEHIFDVALGTLVEDLKSHDVGGCAIIMFTWRKGEFSADQAKKA</sequence>
<dbReference type="PROSITE" id="PS00839">
    <property type="entry name" value="SUMT_1"/>
    <property type="match status" value="1"/>
</dbReference>
<keyword evidence="18" id="KW-1185">Reference proteome</keyword>
<dbReference type="SUPFAM" id="SSF51735">
    <property type="entry name" value="NAD(P)-binding Rossmann-fold domains"/>
    <property type="match status" value="1"/>
</dbReference>
<keyword evidence="5 17" id="KW-0808">Transferase</keyword>
<proteinExistence type="inferred from homology"/>
<dbReference type="NCBIfam" id="TIGR01470">
    <property type="entry name" value="cysG_Nterm"/>
    <property type="match status" value="1"/>
</dbReference>
<reference evidence="17 18" key="1">
    <citation type="submission" date="2016-12" db="EMBL/GenBank/DDBJ databases">
        <title>The draft genome sequence of HSLHS2.</title>
        <authorList>
            <person name="Hu D."/>
            <person name="Wang L."/>
            <person name="Shao Z."/>
        </authorList>
    </citation>
    <scope>NUCLEOTIDE SEQUENCE [LARGE SCALE GENOMIC DNA]</scope>
    <source>
        <strain evidence="17">MCCC 1A06712</strain>
    </source>
</reference>
<dbReference type="NCBIfam" id="TIGR01469">
    <property type="entry name" value="cobA_cysG_Cterm"/>
    <property type="match status" value="1"/>
</dbReference>
<dbReference type="EMBL" id="MSPP01000001">
    <property type="protein sequence ID" value="OUD10512.1"/>
    <property type="molecule type" value="Genomic_DNA"/>
</dbReference>
<evidence type="ECO:0000256" key="1">
    <source>
        <dbReference type="ARBA" id="ARBA00005010"/>
    </source>
</evidence>
<evidence type="ECO:0000256" key="10">
    <source>
        <dbReference type="ARBA" id="ARBA00023244"/>
    </source>
</evidence>
<dbReference type="InterPro" id="IPR003043">
    <property type="entry name" value="Uropor_MeTrfase_CS"/>
</dbReference>
<feature type="domain" description="Sirohaem synthase dimerisation" evidence="16">
    <location>
        <begin position="166"/>
        <end position="221"/>
    </location>
</feature>
<dbReference type="UniPathway" id="UPA00262">
    <property type="reaction ID" value="UER00211"/>
</dbReference>
<evidence type="ECO:0000313" key="17">
    <source>
        <dbReference type="EMBL" id="OUD10512.1"/>
    </source>
</evidence>
<dbReference type="InterPro" id="IPR006367">
    <property type="entry name" value="Sirohaem_synthase_N"/>
</dbReference>
<evidence type="ECO:0000256" key="4">
    <source>
        <dbReference type="ARBA" id="ARBA00022603"/>
    </source>
</evidence>
<comment type="pathway">
    <text evidence="12">Porphyrin-containing compound metabolism; siroheme biosynthesis; precorrin-2 from uroporphyrinogen III: step 1/1.</text>
</comment>
<dbReference type="SUPFAM" id="SSF75615">
    <property type="entry name" value="Siroheme synthase middle domains-like"/>
    <property type="match status" value="1"/>
</dbReference>
<dbReference type="InterPro" id="IPR000878">
    <property type="entry name" value="4pyrrol_Mease"/>
</dbReference>
<evidence type="ECO:0000256" key="12">
    <source>
        <dbReference type="ARBA" id="ARBA00025705"/>
    </source>
</evidence>
<organism evidence="17 18">
    <name type="scientific">Marivivens niveibacter</name>
    <dbReference type="NCBI Taxonomy" id="1930667"/>
    <lineage>
        <taxon>Bacteria</taxon>
        <taxon>Pseudomonadati</taxon>
        <taxon>Pseudomonadota</taxon>
        <taxon>Alphaproteobacteria</taxon>
        <taxon>Rhodobacterales</taxon>
        <taxon>Paracoccaceae</taxon>
        <taxon>Marivivens group</taxon>
        <taxon>Marivivens</taxon>
    </lineage>
</organism>
<keyword evidence="8" id="KW-0520">NAD</keyword>
<dbReference type="Pfam" id="PF13241">
    <property type="entry name" value="NAD_binding_7"/>
    <property type="match status" value="1"/>
</dbReference>
<dbReference type="Gene3D" id="3.30.950.10">
    <property type="entry name" value="Methyltransferase, Cobalt-precorrin-4 Transmethylase, Domain 2"/>
    <property type="match status" value="1"/>
</dbReference>
<keyword evidence="10" id="KW-0627">Porphyrin biosynthesis</keyword>
<evidence type="ECO:0000256" key="3">
    <source>
        <dbReference type="ARBA" id="ARBA00022573"/>
    </source>
</evidence>
<feature type="domain" description="Tetrapyrrole methylase" evidence="15">
    <location>
        <begin position="232"/>
        <end position="441"/>
    </location>
</feature>
<evidence type="ECO:0000256" key="6">
    <source>
        <dbReference type="ARBA" id="ARBA00022691"/>
    </source>
</evidence>
<keyword evidence="11" id="KW-0511">Multifunctional enzyme</keyword>
<dbReference type="SUPFAM" id="SSF53790">
    <property type="entry name" value="Tetrapyrrole methylase"/>
    <property type="match status" value="1"/>
</dbReference>
<dbReference type="GO" id="GO:0051287">
    <property type="term" value="F:NAD binding"/>
    <property type="evidence" value="ECO:0007669"/>
    <property type="project" value="InterPro"/>
</dbReference>
<evidence type="ECO:0000256" key="14">
    <source>
        <dbReference type="PIRSR" id="PIRSR036426-1"/>
    </source>
</evidence>
<gene>
    <name evidence="17" type="ORF">BVC71_03165</name>
</gene>
<dbReference type="FunFam" id="3.40.1010.10:FF:000001">
    <property type="entry name" value="Siroheme synthase"/>
    <property type="match status" value="1"/>
</dbReference>
<accession>A0A251X1M9</accession>
<comment type="catalytic activity">
    <reaction evidence="13">
        <text>precorrin-2 + NAD(+) = sirohydrochlorin + NADH + 2 H(+)</text>
        <dbReference type="Rhea" id="RHEA:15613"/>
        <dbReference type="ChEBI" id="CHEBI:15378"/>
        <dbReference type="ChEBI" id="CHEBI:57540"/>
        <dbReference type="ChEBI" id="CHEBI:57945"/>
        <dbReference type="ChEBI" id="CHEBI:58351"/>
        <dbReference type="ChEBI" id="CHEBI:58827"/>
        <dbReference type="EC" id="1.3.1.76"/>
    </reaction>
</comment>
<dbReference type="Pfam" id="PF00590">
    <property type="entry name" value="TP_methylase"/>
    <property type="match status" value="1"/>
</dbReference>
<dbReference type="GO" id="GO:0004851">
    <property type="term" value="F:uroporphyrin-III C-methyltransferase activity"/>
    <property type="evidence" value="ECO:0007669"/>
    <property type="project" value="InterPro"/>
</dbReference>